<accession>A0A453A459</accession>
<evidence type="ECO:0000313" key="3">
    <source>
        <dbReference type="Proteomes" id="UP000015105"/>
    </source>
</evidence>
<proteinExistence type="predicted"/>
<organism evidence="2 3">
    <name type="scientific">Aegilops tauschii subsp. strangulata</name>
    <name type="common">Goatgrass</name>
    <dbReference type="NCBI Taxonomy" id="200361"/>
    <lineage>
        <taxon>Eukaryota</taxon>
        <taxon>Viridiplantae</taxon>
        <taxon>Streptophyta</taxon>
        <taxon>Embryophyta</taxon>
        <taxon>Tracheophyta</taxon>
        <taxon>Spermatophyta</taxon>
        <taxon>Magnoliopsida</taxon>
        <taxon>Liliopsida</taxon>
        <taxon>Poales</taxon>
        <taxon>Poaceae</taxon>
        <taxon>BOP clade</taxon>
        <taxon>Pooideae</taxon>
        <taxon>Triticodae</taxon>
        <taxon>Triticeae</taxon>
        <taxon>Triticinae</taxon>
        <taxon>Aegilops</taxon>
    </lineage>
</organism>
<dbReference type="RefSeq" id="XP_020196373.1">
    <property type="nucleotide sequence ID" value="XM_020340784.4"/>
</dbReference>
<evidence type="ECO:0000313" key="2">
    <source>
        <dbReference type="EnsemblPlants" id="AET1Gv21035400.16"/>
    </source>
</evidence>
<dbReference type="Proteomes" id="UP000015105">
    <property type="component" value="Chromosome 1D"/>
</dbReference>
<dbReference type="KEGG" id="ats:109782182"/>
<feature type="compositionally biased region" description="Basic and acidic residues" evidence="1">
    <location>
        <begin position="226"/>
        <end position="235"/>
    </location>
</feature>
<reference evidence="3" key="1">
    <citation type="journal article" date="2014" name="Science">
        <title>Ancient hybridizations among the ancestral genomes of bread wheat.</title>
        <authorList>
            <consortium name="International Wheat Genome Sequencing Consortium,"/>
            <person name="Marcussen T."/>
            <person name="Sandve S.R."/>
            <person name="Heier L."/>
            <person name="Spannagl M."/>
            <person name="Pfeifer M."/>
            <person name="Jakobsen K.S."/>
            <person name="Wulff B.B."/>
            <person name="Steuernagel B."/>
            <person name="Mayer K.F."/>
            <person name="Olsen O.A."/>
        </authorList>
    </citation>
    <scope>NUCLEOTIDE SEQUENCE [LARGE SCALE GENOMIC DNA]</scope>
    <source>
        <strain evidence="3">cv. AL8/78</strain>
    </source>
</reference>
<dbReference type="EnsemblPlants" id="AET1Gv21035400.16">
    <property type="protein sequence ID" value="AET1Gv21035400.16"/>
    <property type="gene ID" value="AET1Gv21035400"/>
</dbReference>
<keyword evidence="3" id="KW-1185">Reference proteome</keyword>
<dbReference type="Gramene" id="AET1Gv21035400.16">
    <property type="protein sequence ID" value="AET1Gv21035400.16"/>
    <property type="gene ID" value="AET1Gv21035400"/>
</dbReference>
<evidence type="ECO:0000256" key="1">
    <source>
        <dbReference type="SAM" id="MobiDB-lite"/>
    </source>
</evidence>
<reference evidence="2" key="5">
    <citation type="journal article" date="2021" name="G3 (Bethesda)">
        <title>Aegilops tauschii genome assembly Aet v5.0 features greater sequence contiguity and improved annotation.</title>
        <authorList>
            <person name="Wang L."/>
            <person name="Zhu T."/>
            <person name="Rodriguez J.C."/>
            <person name="Deal K.R."/>
            <person name="Dubcovsky J."/>
            <person name="McGuire P.E."/>
            <person name="Lux T."/>
            <person name="Spannagl M."/>
            <person name="Mayer K.F.X."/>
            <person name="Baldrich P."/>
            <person name="Meyers B.C."/>
            <person name="Huo N."/>
            <person name="Gu Y.Q."/>
            <person name="Zhou H."/>
            <person name="Devos K.M."/>
            <person name="Bennetzen J.L."/>
            <person name="Unver T."/>
            <person name="Budak H."/>
            <person name="Gulick P.J."/>
            <person name="Galiba G."/>
            <person name="Kalapos B."/>
            <person name="Nelson D.R."/>
            <person name="Li P."/>
            <person name="You F.M."/>
            <person name="Luo M.C."/>
            <person name="Dvorak J."/>
        </authorList>
    </citation>
    <scope>NUCLEOTIDE SEQUENCE [LARGE SCALE GENOMIC DNA]</scope>
    <source>
        <strain evidence="2">cv. AL8/78</strain>
    </source>
</reference>
<dbReference type="GeneID" id="109782182"/>
<reference evidence="3" key="2">
    <citation type="journal article" date="2017" name="Nat. Plants">
        <title>The Aegilops tauschii genome reveals multiple impacts of transposons.</title>
        <authorList>
            <person name="Zhao G."/>
            <person name="Zou C."/>
            <person name="Li K."/>
            <person name="Wang K."/>
            <person name="Li T."/>
            <person name="Gao L."/>
            <person name="Zhang X."/>
            <person name="Wang H."/>
            <person name="Yang Z."/>
            <person name="Liu X."/>
            <person name="Jiang W."/>
            <person name="Mao L."/>
            <person name="Kong X."/>
            <person name="Jiao Y."/>
            <person name="Jia J."/>
        </authorList>
    </citation>
    <scope>NUCLEOTIDE SEQUENCE [LARGE SCALE GENOMIC DNA]</scope>
    <source>
        <strain evidence="3">cv. AL8/78</strain>
    </source>
</reference>
<feature type="region of interest" description="Disordered" evidence="1">
    <location>
        <begin position="178"/>
        <end position="235"/>
    </location>
</feature>
<protein>
    <submittedName>
        <fullName evidence="2">Uncharacterized protein</fullName>
    </submittedName>
</protein>
<sequence>MAASLRAAATRMLRPAVHPGEGLRRVFRTQQLSKFTTSLEEEPLSLAQQQREKLFLELKKSNHLPEEHRASLIKQIKEELYELIADAEANSVTSSLNRSLLKDLSTQIEPRPHDPQWCKITRTKKVTKFAAVAGILVINALSYGGLADRPELVEYDGHLVTVESLPLLRGFRPAATTEGVKKQDGYQPAATAEGVHKQDGYQPAATAEGVHKQDGYQPAATTEGVYKQEETAEAC</sequence>
<name>A0A453A459_AEGTS</name>
<dbReference type="AlphaFoldDB" id="A0A453A459"/>
<reference evidence="2" key="3">
    <citation type="journal article" date="2017" name="Nature">
        <title>Genome sequence of the progenitor of the wheat D genome Aegilops tauschii.</title>
        <authorList>
            <person name="Luo M.C."/>
            <person name="Gu Y.Q."/>
            <person name="Puiu D."/>
            <person name="Wang H."/>
            <person name="Twardziok S.O."/>
            <person name="Deal K.R."/>
            <person name="Huo N."/>
            <person name="Zhu T."/>
            <person name="Wang L."/>
            <person name="Wang Y."/>
            <person name="McGuire P.E."/>
            <person name="Liu S."/>
            <person name="Long H."/>
            <person name="Ramasamy R.K."/>
            <person name="Rodriguez J.C."/>
            <person name="Van S.L."/>
            <person name="Yuan L."/>
            <person name="Wang Z."/>
            <person name="Xia Z."/>
            <person name="Xiao L."/>
            <person name="Anderson O.D."/>
            <person name="Ouyang S."/>
            <person name="Liang Y."/>
            <person name="Zimin A.V."/>
            <person name="Pertea G."/>
            <person name="Qi P."/>
            <person name="Bennetzen J.L."/>
            <person name="Dai X."/>
            <person name="Dawson M.W."/>
            <person name="Muller H.G."/>
            <person name="Kugler K."/>
            <person name="Rivarola-Duarte L."/>
            <person name="Spannagl M."/>
            <person name="Mayer K.F.X."/>
            <person name="Lu F.H."/>
            <person name="Bevan M.W."/>
            <person name="Leroy P."/>
            <person name="Li P."/>
            <person name="You F.M."/>
            <person name="Sun Q."/>
            <person name="Liu Z."/>
            <person name="Lyons E."/>
            <person name="Wicker T."/>
            <person name="Salzberg S.L."/>
            <person name="Devos K.M."/>
            <person name="Dvorak J."/>
        </authorList>
    </citation>
    <scope>NUCLEOTIDE SEQUENCE [LARGE SCALE GENOMIC DNA]</scope>
    <source>
        <strain evidence="2">cv. AL8/78</strain>
    </source>
</reference>
<reference evidence="2" key="4">
    <citation type="submission" date="2019-03" db="UniProtKB">
        <authorList>
            <consortium name="EnsemblPlants"/>
        </authorList>
    </citation>
    <scope>IDENTIFICATION</scope>
</reference>